<reference evidence="4" key="1">
    <citation type="journal article" date="2021" name="PeerJ">
        <title>Extensive microbial diversity within the chicken gut microbiome revealed by metagenomics and culture.</title>
        <authorList>
            <person name="Gilroy R."/>
            <person name="Ravi A."/>
            <person name="Getino M."/>
            <person name="Pursley I."/>
            <person name="Horton D.L."/>
            <person name="Alikhan N.F."/>
            <person name="Baker D."/>
            <person name="Gharbi K."/>
            <person name="Hall N."/>
            <person name="Watson M."/>
            <person name="Adriaenssens E.M."/>
            <person name="Foster-Nyarko E."/>
            <person name="Jarju S."/>
            <person name="Secka A."/>
            <person name="Antonio M."/>
            <person name="Oren A."/>
            <person name="Chaudhuri R.R."/>
            <person name="La Ragione R."/>
            <person name="Hildebrand F."/>
            <person name="Pallen M.J."/>
        </authorList>
    </citation>
    <scope>NUCLEOTIDE SEQUENCE</scope>
    <source>
        <strain evidence="4">5790</strain>
    </source>
</reference>
<dbReference type="Pfam" id="PF00326">
    <property type="entry name" value="Peptidase_S9"/>
    <property type="match status" value="1"/>
</dbReference>
<dbReference type="AlphaFoldDB" id="A0A9D1PS74"/>
<accession>A0A9D1PS74</accession>
<evidence type="ECO:0000259" key="2">
    <source>
        <dbReference type="Pfam" id="PF00326"/>
    </source>
</evidence>
<keyword evidence="1 4" id="KW-0378">Hydrolase</keyword>
<dbReference type="EMBL" id="DXIJ01000078">
    <property type="protein sequence ID" value="HIV85930.1"/>
    <property type="molecule type" value="Genomic_DNA"/>
</dbReference>
<dbReference type="InterPro" id="IPR001375">
    <property type="entry name" value="Peptidase_S9_cat"/>
</dbReference>
<feature type="domain" description="BD-FAE-like" evidence="3">
    <location>
        <begin position="42"/>
        <end position="136"/>
    </location>
</feature>
<dbReference type="InterPro" id="IPR049492">
    <property type="entry name" value="BD-FAE-like_dom"/>
</dbReference>
<dbReference type="Proteomes" id="UP000824162">
    <property type="component" value="Unassembled WGS sequence"/>
</dbReference>
<dbReference type="Gene3D" id="3.40.50.1820">
    <property type="entry name" value="alpha/beta hydrolase"/>
    <property type="match status" value="1"/>
</dbReference>
<sequence length="293" mass="32495">MIIRDFDMSVDCGLAGLDAPQERPTLTSYILDTELISRSFWKSRPAVIVCPGGGYRSRSVREAEAVALKFCAAGFHAFVLNYSVGRHAQWPIPQCQLSKAVMTVRGLSWEYCIDSENVYVCGFSAGGHLAAALGVYWDDPVIRRGSGASGEINRPDGLILCYPVIIADDDKTHRGTKRNFIGGEPRNAALFGLDKHVTERTPESFIWHTFEDDSVPVYSSLRFAEALYERGVSCELHVFPNGRHGLALGSMITACEPKHIVKETDIWIDLAVKWLGRHIDTRGCKGFDRVVDT</sequence>
<protein>
    <submittedName>
        <fullName evidence="4">Alpha/beta hydrolase</fullName>
    </submittedName>
</protein>
<proteinExistence type="predicted"/>
<comment type="caution">
    <text evidence="4">The sequence shown here is derived from an EMBL/GenBank/DDBJ whole genome shotgun (WGS) entry which is preliminary data.</text>
</comment>
<evidence type="ECO:0000259" key="3">
    <source>
        <dbReference type="Pfam" id="PF20434"/>
    </source>
</evidence>
<dbReference type="SUPFAM" id="SSF53474">
    <property type="entry name" value="alpha/beta-Hydrolases"/>
    <property type="match status" value="1"/>
</dbReference>
<dbReference type="PANTHER" id="PTHR48081">
    <property type="entry name" value="AB HYDROLASE SUPERFAMILY PROTEIN C4A8.06C"/>
    <property type="match status" value="1"/>
</dbReference>
<feature type="domain" description="Peptidase S9 prolyl oligopeptidase catalytic" evidence="2">
    <location>
        <begin position="197"/>
        <end position="247"/>
    </location>
</feature>
<evidence type="ECO:0000313" key="5">
    <source>
        <dbReference type="Proteomes" id="UP000824162"/>
    </source>
</evidence>
<organism evidence="4 5">
    <name type="scientific">Candidatus Monoglobus merdigallinarum</name>
    <dbReference type="NCBI Taxonomy" id="2838698"/>
    <lineage>
        <taxon>Bacteria</taxon>
        <taxon>Bacillati</taxon>
        <taxon>Bacillota</taxon>
        <taxon>Clostridia</taxon>
        <taxon>Monoglobales</taxon>
        <taxon>Monoglobaceae</taxon>
        <taxon>Monoglobus</taxon>
    </lineage>
</organism>
<reference evidence="4" key="2">
    <citation type="submission" date="2021-04" db="EMBL/GenBank/DDBJ databases">
        <authorList>
            <person name="Gilroy R."/>
        </authorList>
    </citation>
    <scope>NUCLEOTIDE SEQUENCE</scope>
    <source>
        <strain evidence="4">5790</strain>
    </source>
</reference>
<name>A0A9D1PS74_9FIRM</name>
<dbReference type="GO" id="GO:0006508">
    <property type="term" value="P:proteolysis"/>
    <property type="evidence" value="ECO:0007669"/>
    <property type="project" value="InterPro"/>
</dbReference>
<dbReference type="PANTHER" id="PTHR48081:SF6">
    <property type="entry name" value="PEPTIDASE S9 PROLYL OLIGOPEPTIDASE CATALYTIC DOMAIN-CONTAINING PROTEIN"/>
    <property type="match status" value="1"/>
</dbReference>
<evidence type="ECO:0000313" key="4">
    <source>
        <dbReference type="EMBL" id="HIV85930.1"/>
    </source>
</evidence>
<dbReference type="Pfam" id="PF20434">
    <property type="entry name" value="BD-FAE"/>
    <property type="match status" value="1"/>
</dbReference>
<dbReference type="GO" id="GO:0008236">
    <property type="term" value="F:serine-type peptidase activity"/>
    <property type="evidence" value="ECO:0007669"/>
    <property type="project" value="InterPro"/>
</dbReference>
<gene>
    <name evidence="4" type="ORF">H9900_03875</name>
</gene>
<dbReference type="InterPro" id="IPR029058">
    <property type="entry name" value="AB_hydrolase_fold"/>
</dbReference>
<evidence type="ECO:0000256" key="1">
    <source>
        <dbReference type="ARBA" id="ARBA00022801"/>
    </source>
</evidence>
<dbReference type="InterPro" id="IPR050300">
    <property type="entry name" value="GDXG_lipolytic_enzyme"/>
</dbReference>